<feature type="compositionally biased region" description="Polar residues" evidence="1">
    <location>
        <begin position="1"/>
        <end position="10"/>
    </location>
</feature>
<protein>
    <submittedName>
        <fullName evidence="2">Uncharacterized protein</fullName>
    </submittedName>
</protein>
<name>A0A426XJC2_ENSVE</name>
<dbReference type="Proteomes" id="UP000287651">
    <property type="component" value="Unassembled WGS sequence"/>
</dbReference>
<dbReference type="EMBL" id="AMZH03020072">
    <property type="protein sequence ID" value="RRT39561.1"/>
    <property type="molecule type" value="Genomic_DNA"/>
</dbReference>
<evidence type="ECO:0000313" key="3">
    <source>
        <dbReference type="Proteomes" id="UP000287651"/>
    </source>
</evidence>
<comment type="caution">
    <text evidence="2">The sequence shown here is derived from an EMBL/GenBank/DDBJ whole genome shotgun (WGS) entry which is preliminary data.</text>
</comment>
<proteinExistence type="predicted"/>
<accession>A0A426XJC2</accession>
<feature type="compositionally biased region" description="Basic and acidic residues" evidence="1">
    <location>
        <begin position="37"/>
        <end position="48"/>
    </location>
</feature>
<feature type="region of interest" description="Disordered" evidence="1">
    <location>
        <begin position="1"/>
        <end position="48"/>
    </location>
</feature>
<dbReference type="AlphaFoldDB" id="A0A426XJC2"/>
<evidence type="ECO:0000313" key="2">
    <source>
        <dbReference type="EMBL" id="RRT39561.1"/>
    </source>
</evidence>
<reference evidence="2 3" key="1">
    <citation type="journal article" date="2014" name="Agronomy (Basel)">
        <title>A Draft Genome Sequence for Ensete ventricosum, the Drought-Tolerant Tree Against Hunger.</title>
        <authorList>
            <person name="Harrison J."/>
            <person name="Moore K.A."/>
            <person name="Paszkiewicz K."/>
            <person name="Jones T."/>
            <person name="Grant M."/>
            <person name="Ambacheew D."/>
            <person name="Muzemil S."/>
            <person name="Studholme D.J."/>
        </authorList>
    </citation>
    <scope>NUCLEOTIDE SEQUENCE [LARGE SCALE GENOMIC DNA]</scope>
</reference>
<organism evidence="2 3">
    <name type="scientific">Ensete ventricosum</name>
    <name type="common">Abyssinian banana</name>
    <name type="synonym">Musa ensete</name>
    <dbReference type="NCBI Taxonomy" id="4639"/>
    <lineage>
        <taxon>Eukaryota</taxon>
        <taxon>Viridiplantae</taxon>
        <taxon>Streptophyta</taxon>
        <taxon>Embryophyta</taxon>
        <taxon>Tracheophyta</taxon>
        <taxon>Spermatophyta</taxon>
        <taxon>Magnoliopsida</taxon>
        <taxon>Liliopsida</taxon>
        <taxon>Zingiberales</taxon>
        <taxon>Musaceae</taxon>
        <taxon>Ensete</taxon>
    </lineage>
</organism>
<sequence>METLTLSSPRRWSRSDGGVARPLRIHDSVVRPPQRRVYHDQEQADRQRYQYVGRRVGLQQRNQRHRR</sequence>
<gene>
    <name evidence="2" type="ORF">B296_00032412</name>
</gene>
<evidence type="ECO:0000256" key="1">
    <source>
        <dbReference type="SAM" id="MobiDB-lite"/>
    </source>
</evidence>